<organism evidence="2 3">
    <name type="scientific">Phanerochaete sordida</name>
    <dbReference type="NCBI Taxonomy" id="48140"/>
    <lineage>
        <taxon>Eukaryota</taxon>
        <taxon>Fungi</taxon>
        <taxon>Dikarya</taxon>
        <taxon>Basidiomycota</taxon>
        <taxon>Agaricomycotina</taxon>
        <taxon>Agaricomycetes</taxon>
        <taxon>Polyporales</taxon>
        <taxon>Phanerochaetaceae</taxon>
        <taxon>Phanerochaete</taxon>
    </lineage>
</organism>
<evidence type="ECO:0000313" key="2">
    <source>
        <dbReference type="EMBL" id="GJE93603.1"/>
    </source>
</evidence>
<feature type="domain" description="Amine oxidase" evidence="1">
    <location>
        <begin position="14"/>
        <end position="143"/>
    </location>
</feature>
<dbReference type="Gene3D" id="3.90.660.10">
    <property type="match status" value="1"/>
</dbReference>
<evidence type="ECO:0000313" key="3">
    <source>
        <dbReference type="Proteomes" id="UP000703269"/>
    </source>
</evidence>
<dbReference type="EMBL" id="BPQB01000033">
    <property type="protein sequence ID" value="GJE93603.1"/>
    <property type="molecule type" value="Genomic_DNA"/>
</dbReference>
<dbReference type="SUPFAM" id="SSF51905">
    <property type="entry name" value="FAD/NAD(P)-binding domain"/>
    <property type="match status" value="1"/>
</dbReference>
<proteinExistence type="predicted"/>
<dbReference type="AlphaFoldDB" id="A0A9P3GCJ0"/>
<evidence type="ECO:0000259" key="1">
    <source>
        <dbReference type="Pfam" id="PF01593"/>
    </source>
</evidence>
<dbReference type="Gene3D" id="1.10.10.1620">
    <property type="match status" value="1"/>
</dbReference>
<dbReference type="Pfam" id="PF01593">
    <property type="entry name" value="Amino_oxidase"/>
    <property type="match status" value="1"/>
</dbReference>
<dbReference type="Proteomes" id="UP000703269">
    <property type="component" value="Unassembled WGS sequence"/>
</dbReference>
<protein>
    <recommendedName>
        <fullName evidence="1">Amine oxidase domain-containing protein</fullName>
    </recommendedName>
</protein>
<sequence length="186" mass="20923">MFRRVIYPSYGGDDGSRSTVLMVSYALDADALPWMGLLGKEREAFVKRKVISDLLAIHKLTNDARDRLEREWKDAYLWSWNADPNTLGAFAFFYPGQFAELYTHLTQPAGQGRLHFAGEVVSTRHGWVVGALNASSRAVSAILAESYPDKFEDFSRKPGLPEAWTKRALEEHIGITSIGEWSKPSQ</sequence>
<dbReference type="InterPro" id="IPR002937">
    <property type="entry name" value="Amino_oxidase"/>
</dbReference>
<gene>
    <name evidence="2" type="ORF">PsYK624_097630</name>
</gene>
<reference evidence="2 3" key="1">
    <citation type="submission" date="2021-08" db="EMBL/GenBank/DDBJ databases">
        <title>Draft Genome Sequence of Phanerochaete sordida strain YK-624.</title>
        <authorList>
            <person name="Mori T."/>
            <person name="Dohra H."/>
            <person name="Suzuki T."/>
            <person name="Kawagishi H."/>
            <person name="Hirai H."/>
        </authorList>
    </citation>
    <scope>NUCLEOTIDE SEQUENCE [LARGE SCALE GENOMIC DNA]</scope>
    <source>
        <strain evidence="2 3">YK-624</strain>
    </source>
</reference>
<dbReference type="InterPro" id="IPR036188">
    <property type="entry name" value="FAD/NAD-bd_sf"/>
</dbReference>
<comment type="caution">
    <text evidence="2">The sequence shown here is derived from an EMBL/GenBank/DDBJ whole genome shotgun (WGS) entry which is preliminary data.</text>
</comment>
<accession>A0A9P3GCJ0</accession>
<name>A0A9P3GCJ0_9APHY</name>
<keyword evidence="3" id="KW-1185">Reference proteome</keyword>
<dbReference type="OrthoDB" id="3265609at2759"/>
<dbReference type="SUPFAM" id="SSF54373">
    <property type="entry name" value="FAD-linked reductases, C-terminal domain"/>
    <property type="match status" value="1"/>
</dbReference>
<dbReference type="GO" id="GO:0016491">
    <property type="term" value="F:oxidoreductase activity"/>
    <property type="evidence" value="ECO:0007669"/>
    <property type="project" value="InterPro"/>
</dbReference>